<sequence length="145" mass="16559">MYEFEYTYLCDGRCAMEDQQGHVFTRREPLRIIRALAIIVKDNGGTAVNRYAKKSAKVEFLPRVLNPTAATLCPRKAKKPEITQLHNADLQNYDRCYKAFNSIGFGPTDRLHSSTEGLCRRIQDGLSVPPQKTGYDFRLFLLSKL</sequence>
<protein>
    <submittedName>
        <fullName evidence="1">Uncharacterized protein</fullName>
    </submittedName>
</protein>
<proteinExistence type="predicted"/>
<dbReference type="AlphaFoldDB" id="A0AAV4AVE9"/>
<organism evidence="1 2">
    <name type="scientific">Plakobranchus ocellatus</name>
    <dbReference type="NCBI Taxonomy" id="259542"/>
    <lineage>
        <taxon>Eukaryota</taxon>
        <taxon>Metazoa</taxon>
        <taxon>Spiralia</taxon>
        <taxon>Lophotrochozoa</taxon>
        <taxon>Mollusca</taxon>
        <taxon>Gastropoda</taxon>
        <taxon>Heterobranchia</taxon>
        <taxon>Euthyneura</taxon>
        <taxon>Panpulmonata</taxon>
        <taxon>Sacoglossa</taxon>
        <taxon>Placobranchoidea</taxon>
        <taxon>Plakobranchidae</taxon>
        <taxon>Plakobranchus</taxon>
    </lineage>
</organism>
<keyword evidence="2" id="KW-1185">Reference proteome</keyword>
<reference evidence="1 2" key="1">
    <citation type="journal article" date="2021" name="Elife">
        <title>Chloroplast acquisition without the gene transfer in kleptoplastic sea slugs, Plakobranchus ocellatus.</title>
        <authorList>
            <person name="Maeda T."/>
            <person name="Takahashi S."/>
            <person name="Yoshida T."/>
            <person name="Shimamura S."/>
            <person name="Takaki Y."/>
            <person name="Nagai Y."/>
            <person name="Toyoda A."/>
            <person name="Suzuki Y."/>
            <person name="Arimoto A."/>
            <person name="Ishii H."/>
            <person name="Satoh N."/>
            <person name="Nishiyama T."/>
            <person name="Hasebe M."/>
            <person name="Maruyama T."/>
            <person name="Minagawa J."/>
            <person name="Obokata J."/>
            <person name="Shigenobu S."/>
        </authorList>
    </citation>
    <scope>NUCLEOTIDE SEQUENCE [LARGE SCALE GENOMIC DNA]</scope>
</reference>
<dbReference type="EMBL" id="BLXT01004211">
    <property type="protein sequence ID" value="GFO10922.1"/>
    <property type="molecule type" value="Genomic_DNA"/>
</dbReference>
<accession>A0AAV4AVE9</accession>
<comment type="caution">
    <text evidence="1">The sequence shown here is derived from an EMBL/GenBank/DDBJ whole genome shotgun (WGS) entry which is preliminary data.</text>
</comment>
<gene>
    <name evidence="1" type="ORF">PoB_003742700</name>
</gene>
<name>A0AAV4AVE9_9GAST</name>
<dbReference type="Proteomes" id="UP000735302">
    <property type="component" value="Unassembled WGS sequence"/>
</dbReference>
<evidence type="ECO:0000313" key="2">
    <source>
        <dbReference type="Proteomes" id="UP000735302"/>
    </source>
</evidence>
<evidence type="ECO:0000313" key="1">
    <source>
        <dbReference type="EMBL" id="GFO10922.1"/>
    </source>
</evidence>